<dbReference type="SUPFAM" id="SSF52540">
    <property type="entry name" value="P-loop containing nucleoside triphosphate hydrolases"/>
    <property type="match status" value="2"/>
</dbReference>
<dbReference type="Gene3D" id="3.40.50.300">
    <property type="entry name" value="P-loop containing nucleotide triphosphate hydrolases"/>
    <property type="match status" value="2"/>
</dbReference>
<evidence type="ECO:0000256" key="5">
    <source>
        <dbReference type="PROSITE-ProRule" id="PRU01251"/>
    </source>
</evidence>
<dbReference type="InterPro" id="IPR003959">
    <property type="entry name" value="ATPase_AAA_core"/>
</dbReference>
<feature type="compositionally biased region" description="Basic and acidic residues" evidence="6">
    <location>
        <begin position="148"/>
        <end position="164"/>
    </location>
</feature>
<dbReference type="CDD" id="cd19499">
    <property type="entry name" value="RecA-like_ClpB_Hsp104-like"/>
    <property type="match status" value="1"/>
</dbReference>
<dbReference type="Pfam" id="PF07724">
    <property type="entry name" value="AAA_2"/>
    <property type="match status" value="1"/>
</dbReference>
<dbReference type="PANTHER" id="PTHR11638:SF18">
    <property type="entry name" value="HEAT SHOCK PROTEIN 104"/>
    <property type="match status" value="1"/>
</dbReference>
<dbReference type="PRINTS" id="PR00300">
    <property type="entry name" value="CLPPROTEASEA"/>
</dbReference>
<evidence type="ECO:0000256" key="3">
    <source>
        <dbReference type="ARBA" id="ARBA00022840"/>
    </source>
</evidence>
<name>A0A3R6GKW3_9BACT</name>
<gene>
    <name evidence="9" type="ORF">DW250_03265</name>
</gene>
<feature type="region of interest" description="Disordered" evidence="6">
    <location>
        <begin position="208"/>
        <end position="239"/>
    </location>
</feature>
<comment type="caution">
    <text evidence="9">The sequence shown here is derived from an EMBL/GenBank/DDBJ whole genome shotgun (WGS) entry which is preliminary data.</text>
</comment>
<dbReference type="Pfam" id="PF02861">
    <property type="entry name" value="Clp_N"/>
    <property type="match status" value="1"/>
</dbReference>
<keyword evidence="1 5" id="KW-0677">Repeat</keyword>
<dbReference type="Gene3D" id="4.10.860.10">
    <property type="entry name" value="UVR domain"/>
    <property type="match status" value="1"/>
</dbReference>
<keyword evidence="4" id="KW-0143">Chaperone</keyword>
<keyword evidence="2" id="KW-0547">Nucleotide-binding</keyword>
<dbReference type="Pfam" id="PF10431">
    <property type="entry name" value="ClpB_D2-small"/>
    <property type="match status" value="1"/>
</dbReference>
<evidence type="ECO:0000256" key="1">
    <source>
        <dbReference type="ARBA" id="ARBA00022737"/>
    </source>
</evidence>
<dbReference type="PROSITE" id="PS51903">
    <property type="entry name" value="CLP_R"/>
    <property type="match status" value="1"/>
</dbReference>
<sequence>MINPFSHIQDILNRSSKEAARTLGREISVEHLMLSLISQNDSDVNKLLKGADISPMAFSGILNSKLEKRVEETPADNVKENSHIPFSQITDSIIRDSIREANNYEHSKIVEPRHLLLAILRNDKNPVANWLSQLGLSYDRAIEMLYPTDKDDEQKTEESKDFKMEPQTPDSETPDADRQEEAENLEMAGGIEAEDDYNEQNDMMETDEEPFDMEKDQNPMRLSTRSNGTPRKKSSTPTIDKFSFDLTKAAADGKLDPVVGREKEIQRVLEILGRRKKNNPVLIGEPGVGKSAIVEGLAQLINNQETSPMFFNKRLVSLDLTAIVAGTKFRGQFEERIKNVIKELEDHPEIIIFIDEIHTMIGAGSGEGSMDAANILKPALARGIIQCIGATTLDEYRKSIEKDGALERRFQKVIVEPTTREETLLILHNIKEHYEKHHCVRYTDEALETCVKLTERYITDRHFPDKAIDVIDEAGSRVHINNASVPAPYIKLEKELKKIISKKQQAVANQNFEMAASCRDAQTKIEKEIEDMKAQWQQGEIGEYVEVTAEDIANVISMMTGVPAQRMAEGESKRLKDLEHNLKHKVIAQDNAINKMVKTILRNRVGLRDPNHPIGVFMFLGPTGVGKTYLAQKLAEEMFGSKDSLIRIDMSEFSESFNTSRLVGAPPGYVGYNEGGQLTEKVRRKPYSIVLLDEIEKANSKVFNLLLQVLDEGRLTDGNGRLIDFRNTIIIMTSNAGTRQLKDFGRGVGFTSAGIKGGLAMDEKDKEYARSIIQKSLSKQFAPEFLNRLDDIITFDQLDLNAIKHIIDLDLEGLVKRIEDLGFHFQITEKAKEMVAKKGYDVQFGARPLRRAIQTYIEDSVCEMLLDGTMKPGDTISVGKNSKKEELTFKKL</sequence>
<dbReference type="AlphaFoldDB" id="A0A3R6GKW3"/>
<dbReference type="GO" id="GO:0005524">
    <property type="term" value="F:ATP binding"/>
    <property type="evidence" value="ECO:0007669"/>
    <property type="project" value="UniProtKB-KW"/>
</dbReference>
<dbReference type="GO" id="GO:0005737">
    <property type="term" value="C:cytoplasm"/>
    <property type="evidence" value="ECO:0007669"/>
    <property type="project" value="TreeGrafter"/>
</dbReference>
<evidence type="ECO:0000256" key="2">
    <source>
        <dbReference type="ARBA" id="ARBA00022741"/>
    </source>
</evidence>
<dbReference type="InterPro" id="IPR041546">
    <property type="entry name" value="ClpA/ClpB_AAA_lid"/>
</dbReference>
<dbReference type="PROSITE" id="PS00870">
    <property type="entry name" value="CLPAB_1"/>
    <property type="match status" value="1"/>
</dbReference>
<dbReference type="InterPro" id="IPR004176">
    <property type="entry name" value="Clp_R_N"/>
</dbReference>
<proteinExistence type="predicted"/>
<accession>A0A3R6GKW3</accession>
<organism evidence="9 10">
    <name type="scientific">Segatella copri</name>
    <dbReference type="NCBI Taxonomy" id="165179"/>
    <lineage>
        <taxon>Bacteria</taxon>
        <taxon>Pseudomonadati</taxon>
        <taxon>Bacteroidota</taxon>
        <taxon>Bacteroidia</taxon>
        <taxon>Bacteroidales</taxon>
        <taxon>Prevotellaceae</taxon>
        <taxon>Segatella</taxon>
    </lineage>
</organism>
<keyword evidence="3 9" id="KW-0067">ATP-binding</keyword>
<dbReference type="GO" id="GO:0006508">
    <property type="term" value="P:proteolysis"/>
    <property type="evidence" value="ECO:0007669"/>
    <property type="project" value="UniProtKB-KW"/>
</dbReference>
<evidence type="ECO:0000259" key="7">
    <source>
        <dbReference type="PROSITE" id="PS50151"/>
    </source>
</evidence>
<dbReference type="SMART" id="SM00382">
    <property type="entry name" value="AAA"/>
    <property type="match status" value="2"/>
</dbReference>
<dbReference type="Pfam" id="PF00004">
    <property type="entry name" value="AAA"/>
    <property type="match status" value="1"/>
</dbReference>
<dbReference type="InterPro" id="IPR003593">
    <property type="entry name" value="AAA+_ATPase"/>
</dbReference>
<evidence type="ECO:0000259" key="8">
    <source>
        <dbReference type="PROSITE" id="PS51903"/>
    </source>
</evidence>
<reference evidence="9 10" key="1">
    <citation type="submission" date="2018-08" db="EMBL/GenBank/DDBJ databases">
        <title>A genome reference for cultivated species of the human gut microbiota.</title>
        <authorList>
            <person name="Zou Y."/>
            <person name="Xue W."/>
            <person name="Luo G."/>
        </authorList>
    </citation>
    <scope>NUCLEOTIDE SEQUENCE [LARGE SCALE GENOMIC DNA]</scope>
    <source>
        <strain evidence="9 10">AM22-1</strain>
    </source>
</reference>
<feature type="domain" description="UVR" evidence="7">
    <location>
        <begin position="493"/>
        <end position="528"/>
    </location>
</feature>
<dbReference type="InterPro" id="IPR036628">
    <property type="entry name" value="Clp_N_dom_sf"/>
</dbReference>
<evidence type="ECO:0000313" key="9">
    <source>
        <dbReference type="EMBL" id="RHG68100.1"/>
    </source>
</evidence>
<feature type="domain" description="Clp R" evidence="8">
    <location>
        <begin position="1"/>
        <end position="151"/>
    </location>
</feature>
<dbReference type="Gene3D" id="1.10.8.60">
    <property type="match status" value="2"/>
</dbReference>
<dbReference type="SUPFAM" id="SSF81923">
    <property type="entry name" value="Double Clp-N motif"/>
    <property type="match status" value="1"/>
</dbReference>
<dbReference type="InterPro" id="IPR050130">
    <property type="entry name" value="ClpA_ClpB"/>
</dbReference>
<dbReference type="SMART" id="SM01086">
    <property type="entry name" value="ClpB_D2-small"/>
    <property type="match status" value="1"/>
</dbReference>
<dbReference type="Pfam" id="PF17871">
    <property type="entry name" value="AAA_lid_9"/>
    <property type="match status" value="1"/>
</dbReference>
<feature type="region of interest" description="Disordered" evidence="6">
    <location>
        <begin position="147"/>
        <end position="181"/>
    </location>
</feature>
<protein>
    <submittedName>
        <fullName evidence="9">ATP-dependent Clp protease ATP-binding subunit</fullName>
    </submittedName>
</protein>
<dbReference type="InterPro" id="IPR027417">
    <property type="entry name" value="P-loop_NTPase"/>
</dbReference>
<dbReference type="GO" id="GO:0008233">
    <property type="term" value="F:peptidase activity"/>
    <property type="evidence" value="ECO:0007669"/>
    <property type="project" value="UniProtKB-KW"/>
</dbReference>
<evidence type="ECO:0000256" key="4">
    <source>
        <dbReference type="ARBA" id="ARBA00023186"/>
    </source>
</evidence>
<dbReference type="GO" id="GO:0016887">
    <property type="term" value="F:ATP hydrolysis activity"/>
    <property type="evidence" value="ECO:0007669"/>
    <property type="project" value="InterPro"/>
</dbReference>
<dbReference type="Proteomes" id="UP000286501">
    <property type="component" value="Unassembled WGS sequence"/>
</dbReference>
<dbReference type="GO" id="GO:0034605">
    <property type="term" value="P:cellular response to heat"/>
    <property type="evidence" value="ECO:0007669"/>
    <property type="project" value="TreeGrafter"/>
</dbReference>
<feature type="compositionally biased region" description="Polar residues" evidence="6">
    <location>
        <begin position="220"/>
        <end position="229"/>
    </location>
</feature>
<dbReference type="RefSeq" id="WP_118200315.1">
    <property type="nucleotide sequence ID" value="NZ_QRIE01000015.1"/>
</dbReference>
<dbReference type="EMBL" id="QRIN01000009">
    <property type="protein sequence ID" value="RHG68100.1"/>
    <property type="molecule type" value="Genomic_DNA"/>
</dbReference>
<dbReference type="PANTHER" id="PTHR11638">
    <property type="entry name" value="ATP-DEPENDENT CLP PROTEASE"/>
    <property type="match status" value="1"/>
</dbReference>
<dbReference type="CDD" id="cd00009">
    <property type="entry name" value="AAA"/>
    <property type="match status" value="1"/>
</dbReference>
<keyword evidence="9" id="KW-0645">Protease</keyword>
<evidence type="ECO:0000313" key="10">
    <source>
        <dbReference type="Proteomes" id="UP000286501"/>
    </source>
</evidence>
<dbReference type="Gene3D" id="1.10.1780.10">
    <property type="entry name" value="Clp, N-terminal domain"/>
    <property type="match status" value="1"/>
</dbReference>
<dbReference type="FunFam" id="3.40.50.300:FF:000025">
    <property type="entry name" value="ATP-dependent Clp protease subunit"/>
    <property type="match status" value="1"/>
</dbReference>
<evidence type="ECO:0000256" key="6">
    <source>
        <dbReference type="SAM" id="MobiDB-lite"/>
    </source>
</evidence>
<dbReference type="InterPro" id="IPR018368">
    <property type="entry name" value="ClpA/B_CS1"/>
</dbReference>
<dbReference type="InterPro" id="IPR001943">
    <property type="entry name" value="UVR_dom"/>
</dbReference>
<dbReference type="InterPro" id="IPR001270">
    <property type="entry name" value="ClpA/B"/>
</dbReference>
<keyword evidence="9" id="KW-0378">Hydrolase</keyword>
<dbReference type="PROSITE" id="PS50151">
    <property type="entry name" value="UVR"/>
    <property type="match status" value="1"/>
</dbReference>
<dbReference type="InterPro" id="IPR019489">
    <property type="entry name" value="Clp_ATPase_C"/>
</dbReference>
<dbReference type="FunFam" id="3.40.50.300:FF:000010">
    <property type="entry name" value="Chaperone clpB 1, putative"/>
    <property type="match status" value="1"/>
</dbReference>